<dbReference type="InParanoid" id="A0A4Q1BIN4"/>
<evidence type="ECO:0000259" key="1">
    <source>
        <dbReference type="Pfam" id="PF08450"/>
    </source>
</evidence>
<evidence type="ECO:0000313" key="3">
    <source>
        <dbReference type="Proteomes" id="UP000289152"/>
    </source>
</evidence>
<dbReference type="EMBL" id="SDIL01000066">
    <property type="protein sequence ID" value="RXK37541.1"/>
    <property type="molecule type" value="Genomic_DNA"/>
</dbReference>
<gene>
    <name evidence="2" type="ORF">M231_05166</name>
</gene>
<dbReference type="PANTHER" id="PTHR47572:SF5">
    <property type="entry name" value="BLR2277 PROTEIN"/>
    <property type="match status" value="1"/>
</dbReference>
<dbReference type="InterPro" id="IPR051262">
    <property type="entry name" value="SMP-30/CGR1_Lactonase"/>
</dbReference>
<dbReference type="VEuPathDB" id="FungiDB:TREMEDRAFT_25419"/>
<dbReference type="PANTHER" id="PTHR47572">
    <property type="entry name" value="LIPOPROTEIN-RELATED"/>
    <property type="match status" value="1"/>
</dbReference>
<evidence type="ECO:0000313" key="2">
    <source>
        <dbReference type="EMBL" id="RXK37541.1"/>
    </source>
</evidence>
<dbReference type="Proteomes" id="UP000289152">
    <property type="component" value="Unassembled WGS sequence"/>
</dbReference>
<protein>
    <submittedName>
        <fullName evidence="2">D-3-phosphoglycerate dehydrogenase</fullName>
    </submittedName>
</protein>
<dbReference type="Gene3D" id="2.120.10.30">
    <property type="entry name" value="TolB, C-terminal domain"/>
    <property type="match status" value="1"/>
</dbReference>
<accession>A0A4Q1BIN4</accession>
<sequence length="315" mass="34373">MNFFAPPPTLTAELVATVPQELYATTETEWLHPSTGKSPSIFLEGITTDPQGNIFVVDVPYGQVLKYQLKSKKWTKISQWEGEPNGLAVREDGMLAVADYKEGVLLLDPSNGKISKLITRRNMEGWKGVNDLIFSSTGDLYFTDQGQTGMSDPTGSVYRLSPEGRLDTLLSNGPSPNGLVLTPDERALYVAMTRENSVWRCPLHPDGTTTKVNKFFSSFGTAGPDGMTVDVKGNLFICHPSLACIFVVDPHGLPKARIVMPTVGPGPATVTNCIFGSTPEDRNRLYFVCAMTGEIYGVDWECEGAIPIRMTKEAA</sequence>
<dbReference type="InterPro" id="IPR011042">
    <property type="entry name" value="6-blade_b-propeller_TolB-like"/>
</dbReference>
<dbReference type="AlphaFoldDB" id="A0A4Q1BIN4"/>
<dbReference type="STRING" id="5217.A0A4Q1BIN4"/>
<name>A0A4Q1BIN4_TREME</name>
<keyword evidence="3" id="KW-1185">Reference proteome</keyword>
<dbReference type="Pfam" id="PF08450">
    <property type="entry name" value="SGL"/>
    <property type="match status" value="1"/>
</dbReference>
<reference evidence="2 3" key="1">
    <citation type="submission" date="2016-06" db="EMBL/GenBank/DDBJ databases">
        <title>Evolution of pathogenesis and genome organization in the Tremellales.</title>
        <authorList>
            <person name="Cuomo C."/>
            <person name="Litvintseva A."/>
            <person name="Heitman J."/>
            <person name="Chen Y."/>
            <person name="Sun S."/>
            <person name="Springer D."/>
            <person name="Dromer F."/>
            <person name="Young S."/>
            <person name="Zeng Q."/>
            <person name="Chapman S."/>
            <person name="Gujja S."/>
            <person name="Saif S."/>
            <person name="Birren B."/>
        </authorList>
    </citation>
    <scope>NUCLEOTIDE SEQUENCE [LARGE SCALE GENOMIC DNA]</scope>
    <source>
        <strain evidence="2 3">ATCC 28783</strain>
    </source>
</reference>
<comment type="caution">
    <text evidence="2">The sequence shown here is derived from an EMBL/GenBank/DDBJ whole genome shotgun (WGS) entry which is preliminary data.</text>
</comment>
<feature type="domain" description="SMP-30/Gluconolactonase/LRE-like region" evidence="1">
    <location>
        <begin position="44"/>
        <end position="288"/>
    </location>
</feature>
<organism evidence="2 3">
    <name type="scientific">Tremella mesenterica</name>
    <name type="common">Jelly fungus</name>
    <dbReference type="NCBI Taxonomy" id="5217"/>
    <lineage>
        <taxon>Eukaryota</taxon>
        <taxon>Fungi</taxon>
        <taxon>Dikarya</taxon>
        <taxon>Basidiomycota</taxon>
        <taxon>Agaricomycotina</taxon>
        <taxon>Tremellomycetes</taxon>
        <taxon>Tremellales</taxon>
        <taxon>Tremellaceae</taxon>
        <taxon>Tremella</taxon>
    </lineage>
</organism>
<proteinExistence type="predicted"/>
<dbReference type="OrthoDB" id="423498at2759"/>
<dbReference type="InterPro" id="IPR013658">
    <property type="entry name" value="SGL"/>
</dbReference>
<dbReference type="SUPFAM" id="SSF63829">
    <property type="entry name" value="Calcium-dependent phosphotriesterase"/>
    <property type="match status" value="1"/>
</dbReference>